<keyword evidence="5" id="KW-0812">Transmembrane</keyword>
<keyword evidence="11" id="KW-0472">Membrane</keyword>
<evidence type="ECO:0000313" key="14">
    <source>
        <dbReference type="EMBL" id="SEJ17424.1"/>
    </source>
</evidence>
<evidence type="ECO:0000313" key="15">
    <source>
        <dbReference type="Proteomes" id="UP000199532"/>
    </source>
</evidence>
<dbReference type="AlphaFoldDB" id="A0A1H6WQG7"/>
<dbReference type="InterPro" id="IPR040230">
    <property type="entry name" value="TIKI1/2-like"/>
</dbReference>
<dbReference type="GO" id="GO:0016020">
    <property type="term" value="C:membrane"/>
    <property type="evidence" value="ECO:0007669"/>
    <property type="project" value="UniProtKB-SubCell"/>
</dbReference>
<evidence type="ECO:0000256" key="8">
    <source>
        <dbReference type="ARBA" id="ARBA00022801"/>
    </source>
</evidence>
<evidence type="ECO:0000256" key="5">
    <source>
        <dbReference type="ARBA" id="ARBA00022692"/>
    </source>
</evidence>
<dbReference type="RefSeq" id="WP_090337510.1">
    <property type="nucleotide sequence ID" value="NZ_FNXY01000005.1"/>
</dbReference>
<reference evidence="14 15" key="1">
    <citation type="submission" date="2016-10" db="EMBL/GenBank/DDBJ databases">
        <authorList>
            <person name="de Groot N.N."/>
        </authorList>
    </citation>
    <scope>NUCLEOTIDE SEQUENCE [LARGE SCALE GENOMIC DNA]</scope>
    <source>
        <strain evidence="14 15">DSM 19938</strain>
    </source>
</reference>
<evidence type="ECO:0000256" key="1">
    <source>
        <dbReference type="ARBA" id="ARBA00001936"/>
    </source>
</evidence>
<evidence type="ECO:0000256" key="6">
    <source>
        <dbReference type="ARBA" id="ARBA00022723"/>
    </source>
</evidence>
<dbReference type="PANTHER" id="PTHR31120">
    <property type="entry name" value="METALLOPROTEASE TIKI"/>
    <property type="match status" value="1"/>
</dbReference>
<gene>
    <name evidence="14" type="ORF">SAMN04487995_3609</name>
</gene>
<keyword evidence="4" id="KW-0645">Protease</keyword>
<keyword evidence="12" id="KW-0325">Glycoprotein</keyword>
<evidence type="ECO:0000256" key="12">
    <source>
        <dbReference type="ARBA" id="ARBA00023180"/>
    </source>
</evidence>
<name>A0A1H6WQG7_9BACT</name>
<feature type="signal peptide" evidence="13">
    <location>
        <begin position="1"/>
        <end position="19"/>
    </location>
</feature>
<proteinExistence type="predicted"/>
<comment type="cofactor">
    <cofactor evidence="2">
        <name>Co(2+)</name>
        <dbReference type="ChEBI" id="CHEBI:48828"/>
    </cofactor>
</comment>
<protein>
    <recommendedName>
        <fullName evidence="16">TraB family protein</fullName>
    </recommendedName>
</protein>
<evidence type="ECO:0000256" key="11">
    <source>
        <dbReference type="ARBA" id="ARBA00023136"/>
    </source>
</evidence>
<evidence type="ECO:0000256" key="4">
    <source>
        <dbReference type="ARBA" id="ARBA00022670"/>
    </source>
</evidence>
<comment type="cofactor">
    <cofactor evidence="1">
        <name>Mn(2+)</name>
        <dbReference type="ChEBI" id="CHEBI:29035"/>
    </cofactor>
</comment>
<evidence type="ECO:0000256" key="3">
    <source>
        <dbReference type="ARBA" id="ARBA00004479"/>
    </source>
</evidence>
<organism evidence="14 15">
    <name type="scientific">Dyadobacter koreensis</name>
    <dbReference type="NCBI Taxonomy" id="408657"/>
    <lineage>
        <taxon>Bacteria</taxon>
        <taxon>Pseudomonadati</taxon>
        <taxon>Bacteroidota</taxon>
        <taxon>Cytophagia</taxon>
        <taxon>Cytophagales</taxon>
        <taxon>Spirosomataceae</taxon>
        <taxon>Dyadobacter</taxon>
    </lineage>
</organism>
<dbReference type="GO" id="GO:0046872">
    <property type="term" value="F:metal ion binding"/>
    <property type="evidence" value="ECO:0007669"/>
    <property type="project" value="UniProtKB-KW"/>
</dbReference>
<dbReference type="InterPro" id="IPR002816">
    <property type="entry name" value="TraB/PrgY/GumN_fam"/>
</dbReference>
<keyword evidence="8" id="KW-0378">Hydrolase</keyword>
<dbReference type="OrthoDB" id="9798714at2"/>
<evidence type="ECO:0000256" key="7">
    <source>
        <dbReference type="ARBA" id="ARBA00022729"/>
    </source>
</evidence>
<keyword evidence="6" id="KW-0479">Metal-binding</keyword>
<dbReference type="GO" id="GO:0004222">
    <property type="term" value="F:metalloendopeptidase activity"/>
    <property type="evidence" value="ECO:0007669"/>
    <property type="project" value="TreeGrafter"/>
</dbReference>
<keyword evidence="10" id="KW-0482">Metalloprotease</keyword>
<keyword evidence="7 13" id="KW-0732">Signal</keyword>
<dbReference type="Pfam" id="PF01963">
    <property type="entry name" value="TraB_PrgY_gumN"/>
    <property type="match status" value="1"/>
</dbReference>
<feature type="chain" id="PRO_5011720230" description="TraB family protein" evidence="13">
    <location>
        <begin position="20"/>
        <end position="288"/>
    </location>
</feature>
<keyword evidence="9" id="KW-1133">Transmembrane helix</keyword>
<evidence type="ECO:0000256" key="2">
    <source>
        <dbReference type="ARBA" id="ARBA00001941"/>
    </source>
</evidence>
<evidence type="ECO:0000256" key="13">
    <source>
        <dbReference type="SAM" id="SignalP"/>
    </source>
</evidence>
<dbReference type="CDD" id="cd14789">
    <property type="entry name" value="Tiki"/>
    <property type="match status" value="1"/>
</dbReference>
<dbReference type="EMBL" id="FNXY01000005">
    <property type="protein sequence ID" value="SEJ17424.1"/>
    <property type="molecule type" value="Genomic_DNA"/>
</dbReference>
<accession>A0A1H6WQG7</accession>
<dbReference type="GO" id="GO:0030178">
    <property type="term" value="P:negative regulation of Wnt signaling pathway"/>
    <property type="evidence" value="ECO:0007669"/>
    <property type="project" value="InterPro"/>
</dbReference>
<keyword evidence="15" id="KW-1185">Reference proteome</keyword>
<evidence type="ECO:0000256" key="9">
    <source>
        <dbReference type="ARBA" id="ARBA00022989"/>
    </source>
</evidence>
<evidence type="ECO:0000256" key="10">
    <source>
        <dbReference type="ARBA" id="ARBA00023049"/>
    </source>
</evidence>
<dbReference type="Proteomes" id="UP000199532">
    <property type="component" value="Unassembled WGS sequence"/>
</dbReference>
<comment type="subcellular location">
    <subcellularLocation>
        <location evidence="3">Membrane</location>
        <topology evidence="3">Single-pass type I membrane protein</topology>
    </subcellularLocation>
</comment>
<evidence type="ECO:0008006" key="16">
    <source>
        <dbReference type="Google" id="ProtNLM"/>
    </source>
</evidence>
<dbReference type="PANTHER" id="PTHR31120:SF6">
    <property type="entry name" value="METALLOPROTEASE TIKI HOMOLOG"/>
    <property type="match status" value="1"/>
</dbReference>
<dbReference type="GO" id="GO:0006508">
    <property type="term" value="P:proteolysis"/>
    <property type="evidence" value="ECO:0007669"/>
    <property type="project" value="UniProtKB-KW"/>
</dbReference>
<sequence>MKIVSFLLGLLALTNVVFAQNAPKEKSLLWEISGKGLTKPSYLFGTIHLICPTDFYLSQQLKNSIVKTRQLALEIDMDDPGLMAAMTKTMFMSGDKKLTDILPEQDYEQLKQFYKDSLKMDISVFGRAKPFMMMGPMFNKILGCEPQSYEISLMGLANNQKSEIIGLESIEEQMAIFDTIPYDRQAGMLVSMIDKMPETRKEFRDLVGLYKQEDLQGLYDLTLKSEFGLDGQDEVMLFQRNQNWISRIDKIIHEKPTFIAVGAAHLGGDKGVIALLRKAGFKVRAVVK</sequence>